<proteinExistence type="predicted"/>
<protein>
    <submittedName>
        <fullName evidence="2">M50 family peptidase</fullName>
    </submittedName>
</protein>
<gene>
    <name evidence="2" type="ORF">EKH80_19165</name>
</gene>
<evidence type="ECO:0000313" key="3">
    <source>
        <dbReference type="Proteomes" id="UP000274358"/>
    </source>
</evidence>
<feature type="transmembrane region" description="Helical" evidence="1">
    <location>
        <begin position="61"/>
        <end position="79"/>
    </location>
</feature>
<keyword evidence="1" id="KW-0812">Transmembrane</keyword>
<feature type="transmembrane region" description="Helical" evidence="1">
    <location>
        <begin position="157"/>
        <end position="181"/>
    </location>
</feature>
<feature type="transmembrane region" description="Helical" evidence="1">
    <location>
        <begin position="298"/>
        <end position="318"/>
    </location>
</feature>
<feature type="transmembrane region" description="Helical" evidence="1">
    <location>
        <begin position="86"/>
        <end position="108"/>
    </location>
</feature>
<organism evidence="2 3">
    <name type="scientific">Dyella choica</name>
    <dbReference type="NCBI Taxonomy" id="1927959"/>
    <lineage>
        <taxon>Bacteria</taxon>
        <taxon>Pseudomonadati</taxon>
        <taxon>Pseudomonadota</taxon>
        <taxon>Gammaproteobacteria</taxon>
        <taxon>Lysobacterales</taxon>
        <taxon>Rhodanobacteraceae</taxon>
        <taxon>Dyella</taxon>
    </lineage>
</organism>
<evidence type="ECO:0000313" key="2">
    <source>
        <dbReference type="EMBL" id="RUL71067.1"/>
    </source>
</evidence>
<feature type="transmembrane region" description="Helical" evidence="1">
    <location>
        <begin position="20"/>
        <end position="41"/>
    </location>
</feature>
<keyword evidence="1" id="KW-1133">Transmembrane helix</keyword>
<name>A0A432M1C3_9GAMM</name>
<dbReference type="Proteomes" id="UP000274358">
    <property type="component" value="Unassembled WGS sequence"/>
</dbReference>
<keyword evidence="3" id="KW-1185">Reference proteome</keyword>
<feature type="transmembrane region" description="Helical" evidence="1">
    <location>
        <begin position="187"/>
        <end position="205"/>
    </location>
</feature>
<sequence>MKQEGWLAFAMELCMNWRRILVFLPLMLAALWMPKIIASFWAGQFGINDVLEFSIYRPLYWQSWFAEVFLLWLVYLWFLKGIQQRWLLHVFALIVGTVVLFIGLARIANVPPSDGFALDALGIVSAGLLAEGLMTFIRTLRSGKQTPQPGDGWRQWLVYFIQGALGVLAGITGMVVLGGAFAHTGAGVLFAGLGLFLIVALSVAIHEGGHFAGAMFTGMKVLHVRVLALELHPQRGWWLVRWAPERGRAYQGMVFAVPDPSRPMRGQILPMVAMGPLANLLAGILSVALAWMDLSPTLTSVAVAFAIVNAVMMVGNLLPRTGRVTSDGAKLLQWWKHADDKLPQLAYYRLLAHSVFGTTADALPEEDIRYLENQPMPVPLLASWYRLKAAQNRGEWGRALEVGEAFEQSVAAWGKSLPALGTLFSHMRTETAFCRAMVTGDTSALRESLLTRDAKRLSAYLWPRCLALKAHQQGLHEEARRLLSVSMREAKRSVDLALAKSETMLADHILREPVLTPFDA</sequence>
<evidence type="ECO:0000256" key="1">
    <source>
        <dbReference type="SAM" id="Phobius"/>
    </source>
</evidence>
<dbReference type="EMBL" id="RYYV01000019">
    <property type="protein sequence ID" value="RUL71067.1"/>
    <property type="molecule type" value="Genomic_DNA"/>
</dbReference>
<feature type="transmembrane region" description="Helical" evidence="1">
    <location>
        <begin position="120"/>
        <end position="137"/>
    </location>
</feature>
<dbReference type="OrthoDB" id="5954705at2"/>
<dbReference type="CDD" id="cd05709">
    <property type="entry name" value="S2P-M50"/>
    <property type="match status" value="1"/>
</dbReference>
<comment type="caution">
    <text evidence="2">The sequence shown here is derived from an EMBL/GenBank/DDBJ whole genome shotgun (WGS) entry which is preliminary data.</text>
</comment>
<keyword evidence="1" id="KW-0472">Membrane</keyword>
<dbReference type="AlphaFoldDB" id="A0A432M1C3"/>
<accession>A0A432M1C3</accession>
<dbReference type="RefSeq" id="WP_126686404.1">
    <property type="nucleotide sequence ID" value="NZ_RYYV01000019.1"/>
</dbReference>
<reference evidence="2 3" key="1">
    <citation type="submission" date="2018-12" db="EMBL/GenBank/DDBJ databases">
        <title>Dyella dinghuensis sp. nov. DHOA06 and Dyella choica sp. nov. 4M-K27, isolated from forest soil.</title>
        <authorList>
            <person name="Qiu L.-H."/>
            <person name="Gao Z.-H."/>
        </authorList>
    </citation>
    <scope>NUCLEOTIDE SEQUENCE [LARGE SCALE GENOMIC DNA]</scope>
    <source>
        <strain evidence="2 3">4M-K27</strain>
    </source>
</reference>
<feature type="transmembrane region" description="Helical" evidence="1">
    <location>
        <begin position="268"/>
        <end position="292"/>
    </location>
</feature>